<keyword evidence="4" id="KW-0732">Signal</keyword>
<feature type="region of interest" description="Disordered" evidence="3">
    <location>
        <begin position="1166"/>
        <end position="1189"/>
    </location>
</feature>
<dbReference type="NCBIfam" id="TIGR03803">
    <property type="entry name" value="Gloeo_Verruco"/>
    <property type="match status" value="14"/>
</dbReference>
<proteinExistence type="predicted"/>
<reference evidence="6" key="1">
    <citation type="submission" date="2021-04" db="EMBL/GenBank/DDBJ databases">
        <title>Luteolibacter sp. 32A isolated from the skin of an Anderson's salamander (Ambystoma andersonii).</title>
        <authorList>
            <person name="Spergser J."/>
            <person name="Busse H.-J."/>
        </authorList>
    </citation>
    <scope>NUCLEOTIDE SEQUENCE</scope>
    <source>
        <strain evidence="6">32A</strain>
    </source>
</reference>
<gene>
    <name evidence="6" type="ORF">KBB96_02775</name>
</gene>
<dbReference type="RefSeq" id="WP_211632025.1">
    <property type="nucleotide sequence ID" value="NZ_CP073100.1"/>
</dbReference>
<dbReference type="NCBIfam" id="NF012200">
    <property type="entry name" value="choice_anch_D"/>
    <property type="match status" value="1"/>
</dbReference>
<dbReference type="InterPro" id="IPR011042">
    <property type="entry name" value="6-blade_b-propeller_TolB-like"/>
</dbReference>
<accession>A0A975PFV9</accession>
<feature type="domain" description="Fibronectin type-III" evidence="5">
    <location>
        <begin position="759"/>
        <end position="832"/>
    </location>
</feature>
<evidence type="ECO:0000256" key="4">
    <source>
        <dbReference type="SAM" id="SignalP"/>
    </source>
</evidence>
<evidence type="ECO:0000256" key="2">
    <source>
        <dbReference type="ARBA" id="ARBA00022490"/>
    </source>
</evidence>
<dbReference type="InterPro" id="IPR022519">
    <property type="entry name" value="Gloeo/Verruco_rpt"/>
</dbReference>
<dbReference type="SUPFAM" id="SSF49265">
    <property type="entry name" value="Fibronectin type III"/>
    <property type="match status" value="1"/>
</dbReference>
<dbReference type="EMBL" id="CP073100">
    <property type="protein sequence ID" value="QUE51821.1"/>
    <property type="molecule type" value="Genomic_DNA"/>
</dbReference>
<feature type="chain" id="PRO_5037639871" evidence="4">
    <location>
        <begin position="29"/>
        <end position="1189"/>
    </location>
</feature>
<protein>
    <submittedName>
        <fullName evidence="6">Choice-of-anchor D domain-containing protein</fullName>
    </submittedName>
</protein>
<dbReference type="InterPro" id="IPR013783">
    <property type="entry name" value="Ig-like_fold"/>
</dbReference>
<evidence type="ECO:0000256" key="3">
    <source>
        <dbReference type="SAM" id="MobiDB-lite"/>
    </source>
</evidence>
<sequence length="1189" mass="120635">MKPSPLRPLAALLCLGLGLPIVSLSARATPTFEAVQGFATGPQQPVCRLVRDASGNLYGSTYAGGMGAGTIFKVAPDGTVTTLHVFDQTDGWSAAFGLTFGPDGNLYGVAASSFSSQGNVFRITPDGSFTILHAFSGGADGGWPVTQLLLASDGNFYGTTNEGGAHGFGTIYRITPSGELTTVVSMKQDEVGWVSLGSLIEGVDGNIYGTTTDNRVGGENKGGSIFRLTPSSGTITALATFDALPNMAGAFPHGVIQGSDGNFYGSTQGGGPNGGGTVFKMTPTGTLTLLKGFGWPEAMDLYGSLVEGPDGDLYGTAQFGGPDGEGVFFKISPTGTYTVLSTLDQADGHPYRPQAGFILGEDGYFYGTTTAGGPRNGGTVVRMNAAGEYTVVAGFDVNQDMWLDSALVQASDGSFYGTSLAGGVGFGGIYRMSPDAQISHIASFDTGSNQFFLSQLALGSNGNLYGVQSRGGNYYVGGIYEVTPEGAFSYLWSFDGEYGSDPTGVVQGTDGAFYGTTSQGGLMGGGVAFRLTTSGDFSLIAEFDGTNGFQPKGSMIQASDGNFYGVSTSGGSDMSIDGSIFKLTPSGDLTTFALFGTDPEDAQRPVAGLVQGSDGNFYGASEGGGTDEAGAIYKVAPDGSLTTIASFSHDEGWFPVGALAEGPDGAFYGVTNRGGSEGIGTVFRVTSAGVLTYVHDFQGSAYGRYPAAGLTKGADGDLYGTASDGGSLLDGSPAGGGQIFRIHFGAEVATNGATEVGVLGAKLNGVVNPGGYATTVTFQYGTSPTLESSSTVSGGTLSAGDSPVGVQAVLSGLAPETTYYFRAVAVNGETPVPQAGDVRSFTTAAAVPASVSTQPASSVTFTTASLNADVIAGTYPAGVTFEYGTSPTLASSTTVSGGTIGAGEAIVSVPVLLSGLNPGTTYYFRAITATAENQVQQTGEIRSFTTTAVIPAQGTTQAATDITTTTAKLNGSVSSGTYGATISFQYGTSATLATSTTVSAGSVAAGTTAAVSAPLTGLTAGTTYYFRVVTTQAGSSAPQLGQIASFTTTAAVTGKAKIGVKVAGEELENGESIEFDDTKIGDTDTITLTIRNTSNKVALTGIAVSLTGRDDDQFKIITAPATTVAPGAKTTCVIRFAPTAEGKQKATLLIASNDPNDNPFKVKLSGIAAPRRGGGHGHNDRDDDRGDCR</sequence>
<name>A0A975PFV9_9BACT</name>
<feature type="domain" description="Fibronectin type-III" evidence="5">
    <location>
        <begin position="951"/>
        <end position="1036"/>
    </location>
</feature>
<evidence type="ECO:0000259" key="5">
    <source>
        <dbReference type="SMART" id="SM00060"/>
    </source>
</evidence>
<keyword evidence="7" id="KW-1185">Reference proteome</keyword>
<dbReference type="InterPro" id="IPR003961">
    <property type="entry name" value="FN3_dom"/>
</dbReference>
<dbReference type="InterPro" id="IPR031549">
    <property type="entry name" value="ASH"/>
</dbReference>
<dbReference type="PROSITE" id="PS50194">
    <property type="entry name" value="FILAMIN_REPEAT"/>
    <property type="match status" value="1"/>
</dbReference>
<dbReference type="InterPro" id="IPR017868">
    <property type="entry name" value="Filamin/ABP280_repeat-like"/>
</dbReference>
<comment type="subcellular location">
    <subcellularLocation>
        <location evidence="1">Cytoplasm</location>
    </subcellularLocation>
</comment>
<feature type="signal peptide" evidence="4">
    <location>
        <begin position="1"/>
        <end position="28"/>
    </location>
</feature>
<dbReference type="Gene3D" id="2.60.40.10">
    <property type="entry name" value="Immunoglobulins"/>
    <property type="match status" value="1"/>
</dbReference>
<feature type="domain" description="Fibronectin type-III" evidence="5">
    <location>
        <begin position="848"/>
        <end position="935"/>
    </location>
</feature>
<dbReference type="SMART" id="SM00060">
    <property type="entry name" value="FN3"/>
    <property type="match status" value="3"/>
</dbReference>
<dbReference type="KEGG" id="lamb:KBB96_02775"/>
<keyword evidence="2" id="KW-0963">Cytoplasm</keyword>
<dbReference type="Pfam" id="PF15780">
    <property type="entry name" value="ASH"/>
    <property type="match status" value="1"/>
</dbReference>
<evidence type="ECO:0000313" key="7">
    <source>
        <dbReference type="Proteomes" id="UP000676169"/>
    </source>
</evidence>
<evidence type="ECO:0000313" key="6">
    <source>
        <dbReference type="EMBL" id="QUE51821.1"/>
    </source>
</evidence>
<organism evidence="6 7">
    <name type="scientific">Luteolibacter ambystomatis</name>
    <dbReference type="NCBI Taxonomy" id="2824561"/>
    <lineage>
        <taxon>Bacteria</taxon>
        <taxon>Pseudomonadati</taxon>
        <taxon>Verrucomicrobiota</taxon>
        <taxon>Verrucomicrobiia</taxon>
        <taxon>Verrucomicrobiales</taxon>
        <taxon>Verrucomicrobiaceae</taxon>
        <taxon>Luteolibacter</taxon>
    </lineage>
</organism>
<dbReference type="SUPFAM" id="SSF63829">
    <property type="entry name" value="Calcium-dependent phosphotriesterase"/>
    <property type="match status" value="2"/>
</dbReference>
<evidence type="ECO:0000256" key="1">
    <source>
        <dbReference type="ARBA" id="ARBA00004496"/>
    </source>
</evidence>
<dbReference type="Gene3D" id="2.120.10.30">
    <property type="entry name" value="TolB, C-terminal domain"/>
    <property type="match status" value="1"/>
</dbReference>
<dbReference type="Proteomes" id="UP000676169">
    <property type="component" value="Chromosome"/>
</dbReference>
<dbReference type="GO" id="GO:0005737">
    <property type="term" value="C:cytoplasm"/>
    <property type="evidence" value="ECO:0007669"/>
    <property type="project" value="UniProtKB-SubCell"/>
</dbReference>
<dbReference type="InterPro" id="IPR036116">
    <property type="entry name" value="FN3_sf"/>
</dbReference>
<feature type="compositionally biased region" description="Basic and acidic residues" evidence="3">
    <location>
        <begin position="1177"/>
        <end position="1189"/>
    </location>
</feature>
<dbReference type="AlphaFoldDB" id="A0A975PFV9"/>